<keyword evidence="1" id="KW-1133">Transmembrane helix</keyword>
<keyword evidence="1" id="KW-0472">Membrane</keyword>
<sequence>MKLNNQKRWGKMWSVAAGLMVYSLSTTWSFSDNAGGTFPNGLVFYKSGIVWEGSPQNVERNVYEKGARHIYINSEIFSNIGGAYWGSVDGYYGVVIGPGIVFTLSGLTSAKETTNYIDVEYQFKSEPIISSSPSAISDTQPAIMYAARFENTIFGNSSISSLVNKKINNFRAALYISPTVKPGDYSFSGYIFVHVGGLDNKATIAAAPFFTLKQGLQCTINTPPKIDFGKVNIWDWEGNTSGSPGGNRKDVLGVVDGNFMINCTGNNGTHSPAKLTLNGTIYSVTNNLKMTMDATGELAPATVRASIKTIHDACATKGTNFGPGSNTPPANQVDLGDLTIGSHQIPYRFSLCSLGEGVKFGAASATATVTLDWE</sequence>
<dbReference type="EMBL" id="CP135990">
    <property type="protein sequence ID" value="WPA91778.1"/>
    <property type="molecule type" value="Genomic_DNA"/>
</dbReference>
<gene>
    <name evidence="2" type="ORF">QS795_015065</name>
</gene>
<dbReference type="Gene3D" id="2.60.40.1090">
    <property type="entry name" value="Fimbrial-type adhesion domain"/>
    <property type="match status" value="1"/>
</dbReference>
<evidence type="ECO:0000256" key="1">
    <source>
        <dbReference type="SAM" id="Phobius"/>
    </source>
</evidence>
<organism evidence="2 3">
    <name type="scientific">Providencia zhijiangensis</name>
    <dbReference type="NCBI Taxonomy" id="3053982"/>
    <lineage>
        <taxon>Bacteria</taxon>
        <taxon>Pseudomonadati</taxon>
        <taxon>Pseudomonadota</taxon>
        <taxon>Gammaproteobacteria</taxon>
        <taxon>Enterobacterales</taxon>
        <taxon>Morganellaceae</taxon>
        <taxon>Providencia</taxon>
    </lineage>
</organism>
<feature type="transmembrane region" description="Helical" evidence="1">
    <location>
        <begin position="12"/>
        <end position="30"/>
    </location>
</feature>
<evidence type="ECO:0000313" key="2">
    <source>
        <dbReference type="EMBL" id="WPA91778.1"/>
    </source>
</evidence>
<dbReference type="InterPro" id="IPR036937">
    <property type="entry name" value="Adhesion_dom_fimbrial_sf"/>
</dbReference>
<proteinExistence type="predicted"/>
<reference evidence="2 3" key="1">
    <citation type="submission" date="2023-09" db="EMBL/GenBank/DDBJ databases">
        <title>Genomic Revisitation and Reclassification of the Genus Providencia.</title>
        <authorList>
            <person name="Dong X."/>
        </authorList>
    </citation>
    <scope>NUCLEOTIDE SEQUENCE [LARGE SCALE GENOMIC DNA]</scope>
    <source>
        <strain evidence="2 3">D4759</strain>
    </source>
</reference>
<evidence type="ECO:0008006" key="4">
    <source>
        <dbReference type="Google" id="ProtNLM"/>
    </source>
</evidence>
<dbReference type="SUPFAM" id="SSF49401">
    <property type="entry name" value="Bacterial adhesins"/>
    <property type="match status" value="1"/>
</dbReference>
<keyword evidence="1" id="KW-0812">Transmembrane</keyword>
<accession>A0ABZ0N079</accession>
<evidence type="ECO:0000313" key="3">
    <source>
        <dbReference type="Proteomes" id="UP001302443"/>
    </source>
</evidence>
<name>A0ABZ0N079_9GAMM</name>
<dbReference type="InterPro" id="IPR008966">
    <property type="entry name" value="Adhesion_dom_sf"/>
</dbReference>
<dbReference type="Proteomes" id="UP001302443">
    <property type="component" value="Chromosome"/>
</dbReference>
<dbReference type="RefSeq" id="WP_286269659.1">
    <property type="nucleotide sequence ID" value="NZ_CP135990.1"/>
</dbReference>
<protein>
    <recommendedName>
        <fullName evidence="4">Pilin (Type 1 fimbria component protein)</fullName>
    </recommendedName>
</protein>
<keyword evidence="3" id="KW-1185">Reference proteome</keyword>